<dbReference type="AlphaFoldDB" id="A0A4Z1KPT3"/>
<feature type="region of interest" description="Disordered" evidence="1">
    <location>
        <begin position="44"/>
        <end position="88"/>
    </location>
</feature>
<dbReference type="Proteomes" id="UP000297280">
    <property type="component" value="Unassembled WGS sequence"/>
</dbReference>
<reference evidence="2 3" key="1">
    <citation type="submission" date="2017-12" db="EMBL/GenBank/DDBJ databases">
        <title>Comparative genomics of Botrytis spp.</title>
        <authorList>
            <person name="Valero-Jimenez C.A."/>
            <person name="Tapia P."/>
            <person name="Veloso J."/>
            <person name="Silva-Moreno E."/>
            <person name="Staats M."/>
            <person name="Valdes J.H."/>
            <person name="Van Kan J.A.L."/>
        </authorList>
    </citation>
    <scope>NUCLEOTIDE SEQUENCE [LARGE SCALE GENOMIC DNA]</scope>
    <source>
        <strain evidence="2 3">MUCL3349</strain>
    </source>
</reference>
<evidence type="ECO:0000313" key="3">
    <source>
        <dbReference type="Proteomes" id="UP000297280"/>
    </source>
</evidence>
<sequence>MADCNWKSCSLEVKPQERANIKKKEKRGARVDLVITANFAIHTKAETASKNKAKDSKETRGSITYELHNSPLSNPYLPSSRFQQTKHS</sequence>
<gene>
    <name evidence="2" type="ORF">BPOR_0305g00080</name>
</gene>
<protein>
    <submittedName>
        <fullName evidence="2">Uncharacterized protein</fullName>
    </submittedName>
</protein>
<keyword evidence="3" id="KW-1185">Reference proteome</keyword>
<comment type="caution">
    <text evidence="2">The sequence shown here is derived from an EMBL/GenBank/DDBJ whole genome shotgun (WGS) entry which is preliminary data.</text>
</comment>
<feature type="compositionally biased region" description="Low complexity" evidence="1">
    <location>
        <begin position="69"/>
        <end position="80"/>
    </location>
</feature>
<name>A0A4Z1KPT3_9HELO</name>
<evidence type="ECO:0000256" key="1">
    <source>
        <dbReference type="SAM" id="MobiDB-lite"/>
    </source>
</evidence>
<organism evidence="2 3">
    <name type="scientific">Botrytis porri</name>
    <dbReference type="NCBI Taxonomy" id="87229"/>
    <lineage>
        <taxon>Eukaryota</taxon>
        <taxon>Fungi</taxon>
        <taxon>Dikarya</taxon>
        <taxon>Ascomycota</taxon>
        <taxon>Pezizomycotina</taxon>
        <taxon>Leotiomycetes</taxon>
        <taxon>Helotiales</taxon>
        <taxon>Sclerotiniaceae</taxon>
        <taxon>Botrytis</taxon>
    </lineage>
</organism>
<dbReference type="EMBL" id="PQXO01000304">
    <property type="protein sequence ID" value="TGO86422.1"/>
    <property type="molecule type" value="Genomic_DNA"/>
</dbReference>
<feature type="compositionally biased region" description="Basic and acidic residues" evidence="1">
    <location>
        <begin position="44"/>
        <end position="60"/>
    </location>
</feature>
<evidence type="ECO:0000313" key="2">
    <source>
        <dbReference type="EMBL" id="TGO86422.1"/>
    </source>
</evidence>
<proteinExistence type="predicted"/>
<accession>A0A4Z1KPT3</accession>